<dbReference type="Pfam" id="PF07195">
    <property type="entry name" value="FliD_C"/>
    <property type="match status" value="1"/>
</dbReference>
<keyword evidence="3" id="KW-0175">Coiled coil</keyword>
<comment type="subcellular location">
    <subcellularLocation>
        <location evidence="5">Secreted</location>
    </subcellularLocation>
    <subcellularLocation>
        <location evidence="5">Bacterial flagellum</location>
    </subcellularLocation>
</comment>
<dbReference type="PANTHER" id="PTHR30288:SF0">
    <property type="entry name" value="FLAGELLAR HOOK-ASSOCIATED PROTEIN 2"/>
    <property type="match status" value="1"/>
</dbReference>
<keyword evidence="8" id="KW-0969">Cilium</keyword>
<evidence type="ECO:0000259" key="6">
    <source>
        <dbReference type="Pfam" id="PF02465"/>
    </source>
</evidence>
<dbReference type="Pfam" id="PF02465">
    <property type="entry name" value="FliD_N"/>
    <property type="match status" value="1"/>
</dbReference>
<organism evidence="8 9">
    <name type="scientific">Syntrophomonas zehnderi OL-4</name>
    <dbReference type="NCBI Taxonomy" id="690567"/>
    <lineage>
        <taxon>Bacteria</taxon>
        <taxon>Bacillati</taxon>
        <taxon>Bacillota</taxon>
        <taxon>Clostridia</taxon>
        <taxon>Eubacteriales</taxon>
        <taxon>Syntrophomonadaceae</taxon>
        <taxon>Syntrophomonas</taxon>
    </lineage>
</organism>
<comment type="subunit">
    <text evidence="2 5">Homopentamer.</text>
</comment>
<dbReference type="AlphaFoldDB" id="A0A0E4GCE6"/>
<dbReference type="GO" id="GO:0071973">
    <property type="term" value="P:bacterial-type flagellum-dependent cell motility"/>
    <property type="evidence" value="ECO:0007669"/>
    <property type="project" value="TreeGrafter"/>
</dbReference>
<dbReference type="RefSeq" id="WP_046495495.1">
    <property type="nucleotide sequence ID" value="NZ_CGIH01000005.1"/>
</dbReference>
<protein>
    <recommendedName>
        <fullName evidence="5">Flagellar hook-associated protein 2</fullName>
        <shortName evidence="5">HAP2</shortName>
    </recommendedName>
    <alternativeName>
        <fullName evidence="5">Flagellar cap protein</fullName>
    </alternativeName>
</protein>
<dbReference type="GO" id="GO:0009421">
    <property type="term" value="C:bacterial-type flagellum filament cap"/>
    <property type="evidence" value="ECO:0007669"/>
    <property type="project" value="InterPro"/>
</dbReference>
<dbReference type="InterPro" id="IPR003481">
    <property type="entry name" value="FliD_N"/>
</dbReference>
<evidence type="ECO:0000256" key="1">
    <source>
        <dbReference type="ARBA" id="ARBA00009764"/>
    </source>
</evidence>
<dbReference type="STRING" id="690567.544"/>
<keyword evidence="5" id="KW-0964">Secreted</keyword>
<evidence type="ECO:0000256" key="5">
    <source>
        <dbReference type="RuleBase" id="RU362066"/>
    </source>
</evidence>
<dbReference type="EMBL" id="CGIH01000005">
    <property type="protein sequence ID" value="CFX12566.1"/>
    <property type="molecule type" value="Genomic_DNA"/>
</dbReference>
<dbReference type="Proteomes" id="UP000045545">
    <property type="component" value="Unassembled WGS sequence"/>
</dbReference>
<comment type="similarity">
    <text evidence="1 5">Belongs to the FliD family.</text>
</comment>
<dbReference type="Pfam" id="PF07196">
    <property type="entry name" value="Flagellin_IN"/>
    <property type="match status" value="1"/>
</dbReference>
<name>A0A0E4GCE6_9FIRM</name>
<dbReference type="PANTHER" id="PTHR30288">
    <property type="entry name" value="FLAGELLAR CAP/ASSEMBLY PROTEIN FLID"/>
    <property type="match status" value="1"/>
</dbReference>
<evidence type="ECO:0000313" key="8">
    <source>
        <dbReference type="EMBL" id="CFX12566.1"/>
    </source>
</evidence>
<feature type="domain" description="Flagellar hook-associated protein 2 N-terminal" evidence="6">
    <location>
        <begin position="14"/>
        <end position="110"/>
    </location>
</feature>
<dbReference type="Gene3D" id="3.30.70.2120">
    <property type="match status" value="1"/>
</dbReference>
<gene>
    <name evidence="8" type="ORF">544</name>
</gene>
<dbReference type="InterPro" id="IPR040026">
    <property type="entry name" value="FliD"/>
</dbReference>
<keyword evidence="8" id="KW-0966">Cell projection</keyword>
<feature type="domain" description="Flagellar hook-associated protein 2 C-terminal" evidence="7">
    <location>
        <begin position="221"/>
        <end position="478"/>
    </location>
</feature>
<keyword evidence="4 5" id="KW-0975">Bacterial flagellum</keyword>
<reference evidence="8 9" key="1">
    <citation type="submission" date="2015-03" db="EMBL/GenBank/DDBJ databases">
        <authorList>
            <person name="Murphy D."/>
        </authorList>
    </citation>
    <scope>NUCLEOTIDE SEQUENCE [LARGE SCALE GENOMIC DNA]</scope>
    <source>
        <strain evidence="8 9">OL-4</strain>
    </source>
</reference>
<dbReference type="InterPro" id="IPR010810">
    <property type="entry name" value="Flagellin_hook_IN_motif"/>
</dbReference>
<dbReference type="OrthoDB" id="9776025at2"/>
<keyword evidence="8" id="KW-0282">Flagellum</keyword>
<dbReference type="GO" id="GO:0005576">
    <property type="term" value="C:extracellular region"/>
    <property type="evidence" value="ECO:0007669"/>
    <property type="project" value="UniProtKB-SubCell"/>
</dbReference>
<evidence type="ECO:0000256" key="3">
    <source>
        <dbReference type="ARBA" id="ARBA00023054"/>
    </source>
</evidence>
<accession>A0A0E4GCE6</accession>
<evidence type="ECO:0000313" key="9">
    <source>
        <dbReference type="Proteomes" id="UP000045545"/>
    </source>
</evidence>
<evidence type="ECO:0000256" key="4">
    <source>
        <dbReference type="ARBA" id="ARBA00023143"/>
    </source>
</evidence>
<sequence>MNPIDRIRFGGIASGMDTEGIIKNLMRTEQMKVDRQFQQKTILEWKRDDYRSVNNSLRTFREQNVFNLKLQGAFLAKKVSSSNEAILTASAGPNTLEGSYSINVIQTAKAASAQSSAKITGEIGSGSFTIQGKDGEEAQATINVNENDTVQIIAAKINEKSSQTGIKAIYDENSGRLFMMSKSTGQDNFIKIVSDDNGILKNLNLYSDDTLPAEGKLLATGANAQIKLNGGETLEFNSNQINLLGLTMTIKQEGNATLTVGKDIDSVVDQIKSFVEQYNKIMEDLGTKLGEKRYRDFAPLTDEQKADMKEKDIEKWEEKARSGIFRADSLLSSIASNLRMTVGSAVETGSKYKTFSSIGIMTSPDWKDHGKLYIDEKKLREALTDDLDGVAKIFNNESSDPKAAGIARKLDDMLKGQMESIASTAGRNVIGADESYLGKEISRMNKSYEEMQKRLIRIEENYWAKFTAMEKAYQQMQNQSAWLAGQLGQMQR</sequence>
<proteinExistence type="inferred from homology"/>
<dbReference type="GO" id="GO:0007155">
    <property type="term" value="P:cell adhesion"/>
    <property type="evidence" value="ECO:0007669"/>
    <property type="project" value="InterPro"/>
</dbReference>
<comment type="function">
    <text evidence="5">Required for morphogenesis and for the elongation of the flagellar filament by facilitating polymerization of the flagellin monomers at the tip of growing filament. Forms a capping structure, which prevents flagellin subunits (transported through the central channel of the flagellum) from leaking out without polymerization at the distal end.</text>
</comment>
<dbReference type="InterPro" id="IPR010809">
    <property type="entry name" value="FliD_C"/>
</dbReference>
<keyword evidence="9" id="KW-1185">Reference proteome</keyword>
<evidence type="ECO:0000259" key="7">
    <source>
        <dbReference type="Pfam" id="PF07195"/>
    </source>
</evidence>
<evidence type="ECO:0000256" key="2">
    <source>
        <dbReference type="ARBA" id="ARBA00011255"/>
    </source>
</evidence>
<dbReference type="GO" id="GO:0009424">
    <property type="term" value="C:bacterial-type flagellum hook"/>
    <property type="evidence" value="ECO:0007669"/>
    <property type="project" value="UniProtKB-UniRule"/>
</dbReference>